<dbReference type="GeneID" id="101845193"/>
<keyword evidence="2" id="KW-1133">Transmembrane helix</keyword>
<reference evidence="4 5" key="1">
    <citation type="submission" date="2025-05" db="UniProtKB">
        <authorList>
            <consortium name="RefSeq"/>
        </authorList>
    </citation>
    <scope>IDENTIFICATION</scope>
</reference>
<evidence type="ECO:0000256" key="1">
    <source>
        <dbReference type="SAM" id="MobiDB-lite"/>
    </source>
</evidence>
<name>A0ABM0K2C3_APLCA</name>
<gene>
    <name evidence="4 5" type="primary">LOC101845193</name>
</gene>
<accession>A0ABM0K2C3</accession>
<dbReference type="Proteomes" id="UP000694888">
    <property type="component" value="Unplaced"/>
</dbReference>
<proteinExistence type="predicted"/>
<feature type="transmembrane region" description="Helical" evidence="2">
    <location>
        <begin position="42"/>
        <end position="67"/>
    </location>
</feature>
<feature type="transmembrane region" description="Helical" evidence="2">
    <location>
        <begin position="235"/>
        <end position="256"/>
    </location>
</feature>
<feature type="region of interest" description="Disordered" evidence="1">
    <location>
        <begin position="342"/>
        <end position="366"/>
    </location>
</feature>
<keyword evidence="2" id="KW-0812">Transmembrane</keyword>
<feature type="transmembrane region" description="Helical" evidence="2">
    <location>
        <begin position="121"/>
        <end position="146"/>
    </location>
</feature>
<keyword evidence="3" id="KW-1185">Reference proteome</keyword>
<sequence length="366" mass="40480">MPSASMYASPYTYKEPPRRINYPPLFSSLNNLTFRYIFDSKILALSALLLLVSFIVITLMAIMPFWFELVLSQQDGTFGQMQEKPGITINTGIFFMREDHFDNLIFLNKFSNEDVVPKTLAFAQVCSIIGNCIITCCLVATLILVFRRFGSATGTIMLAGAATVGALFQILAVVFCGVLLLQSNCEPSDQTDENGVRTASSDCDYTENQVWRMIPMYTQLYRVEPHLTPYVKPNWAFYIAALGALLCVASAVMLWLEAITTGKSLKGIRYQQMRQVRDPHENDIAPTGGRKFVYAAPQNYGPGSYGMQPVMAASGPYQTRPMYAPPHPPAIGFGGPPQTIGFHPGMSRRPESESGSSGVVTREIDL</sequence>
<evidence type="ECO:0000256" key="2">
    <source>
        <dbReference type="SAM" id="Phobius"/>
    </source>
</evidence>
<protein>
    <submittedName>
        <fullName evidence="4 5">Uncharacterized protein LOC101845193</fullName>
    </submittedName>
</protein>
<feature type="transmembrane region" description="Helical" evidence="2">
    <location>
        <begin position="158"/>
        <end position="181"/>
    </location>
</feature>
<evidence type="ECO:0000313" key="4">
    <source>
        <dbReference type="RefSeq" id="XP_005107090.1"/>
    </source>
</evidence>
<dbReference type="RefSeq" id="XP_005107091.1">
    <property type="nucleotide sequence ID" value="XM_005107034.3"/>
</dbReference>
<organism evidence="3 4">
    <name type="scientific">Aplysia californica</name>
    <name type="common">California sea hare</name>
    <dbReference type="NCBI Taxonomy" id="6500"/>
    <lineage>
        <taxon>Eukaryota</taxon>
        <taxon>Metazoa</taxon>
        <taxon>Spiralia</taxon>
        <taxon>Lophotrochozoa</taxon>
        <taxon>Mollusca</taxon>
        <taxon>Gastropoda</taxon>
        <taxon>Heterobranchia</taxon>
        <taxon>Euthyneura</taxon>
        <taxon>Tectipleura</taxon>
        <taxon>Aplysiida</taxon>
        <taxon>Aplysioidea</taxon>
        <taxon>Aplysiidae</taxon>
        <taxon>Aplysia</taxon>
    </lineage>
</organism>
<evidence type="ECO:0000313" key="3">
    <source>
        <dbReference type="Proteomes" id="UP000694888"/>
    </source>
</evidence>
<dbReference type="RefSeq" id="XP_005107090.1">
    <property type="nucleotide sequence ID" value="XM_005107033.3"/>
</dbReference>
<keyword evidence="2" id="KW-0472">Membrane</keyword>
<evidence type="ECO:0000313" key="5">
    <source>
        <dbReference type="RefSeq" id="XP_005107091.1"/>
    </source>
</evidence>